<keyword evidence="1" id="KW-0472">Membrane</keyword>
<dbReference type="Proteomes" id="UP000635477">
    <property type="component" value="Unassembled WGS sequence"/>
</dbReference>
<feature type="transmembrane region" description="Helical" evidence="1">
    <location>
        <begin position="26"/>
        <end position="46"/>
    </location>
</feature>
<gene>
    <name evidence="2" type="ORF">FZEAL_361</name>
</gene>
<protein>
    <submittedName>
        <fullName evidence="2">Uncharacterized protein</fullName>
    </submittedName>
</protein>
<organism evidence="2 3">
    <name type="scientific">Fusarium zealandicum</name>
    <dbReference type="NCBI Taxonomy" id="1053134"/>
    <lineage>
        <taxon>Eukaryota</taxon>
        <taxon>Fungi</taxon>
        <taxon>Dikarya</taxon>
        <taxon>Ascomycota</taxon>
        <taxon>Pezizomycotina</taxon>
        <taxon>Sordariomycetes</taxon>
        <taxon>Hypocreomycetidae</taxon>
        <taxon>Hypocreales</taxon>
        <taxon>Nectriaceae</taxon>
        <taxon>Fusarium</taxon>
        <taxon>Fusarium staphyleae species complex</taxon>
    </lineage>
</organism>
<keyword evidence="1" id="KW-1133">Transmembrane helix</keyword>
<dbReference type="EMBL" id="JABEYC010000019">
    <property type="protein sequence ID" value="KAF4984460.1"/>
    <property type="molecule type" value="Genomic_DNA"/>
</dbReference>
<accession>A0A8H4UUV5</accession>
<keyword evidence="1" id="KW-0812">Transmembrane</keyword>
<evidence type="ECO:0000313" key="3">
    <source>
        <dbReference type="Proteomes" id="UP000635477"/>
    </source>
</evidence>
<dbReference type="AlphaFoldDB" id="A0A8H4UUV5"/>
<evidence type="ECO:0000256" key="1">
    <source>
        <dbReference type="SAM" id="Phobius"/>
    </source>
</evidence>
<comment type="caution">
    <text evidence="2">The sequence shown here is derived from an EMBL/GenBank/DDBJ whole genome shotgun (WGS) entry which is preliminary data.</text>
</comment>
<reference evidence="2" key="1">
    <citation type="journal article" date="2020" name="BMC Genomics">
        <title>Correction to: Identification and distribution of gene clusters required for synthesis of sphingolipid metabolism inhibitors in diverse species of the filamentous fungus Fusarium.</title>
        <authorList>
            <person name="Kim H.S."/>
            <person name="Lohmar J.M."/>
            <person name="Busman M."/>
            <person name="Brown D.W."/>
            <person name="Naumann T.A."/>
            <person name="Divon H.H."/>
            <person name="Lysoe E."/>
            <person name="Uhlig S."/>
            <person name="Proctor R.H."/>
        </authorList>
    </citation>
    <scope>NUCLEOTIDE SEQUENCE</scope>
    <source>
        <strain evidence="2">NRRL 22465</strain>
    </source>
</reference>
<sequence length="118" mass="12969">MEAIITCAAVSLTLLAHNPYETPYRALVAAVFAGFFAIVGGAALLAKVWNTVAFVVASYIPEREEPPAEERPIYPIARIDHDYLQDGLCCTIVGVCVSCYDLMLEAMIESLRDRRFGL</sequence>
<reference evidence="2" key="2">
    <citation type="submission" date="2020-05" db="EMBL/GenBank/DDBJ databases">
        <authorList>
            <person name="Kim H.-S."/>
            <person name="Proctor R.H."/>
            <person name="Brown D.W."/>
        </authorList>
    </citation>
    <scope>NUCLEOTIDE SEQUENCE</scope>
    <source>
        <strain evidence="2">NRRL 22465</strain>
    </source>
</reference>
<evidence type="ECO:0000313" key="2">
    <source>
        <dbReference type="EMBL" id="KAF4984460.1"/>
    </source>
</evidence>
<name>A0A8H4UUV5_9HYPO</name>
<proteinExistence type="predicted"/>
<keyword evidence="3" id="KW-1185">Reference proteome</keyword>